<name>A0AC34Q419_9BILA</name>
<protein>
    <submittedName>
        <fullName evidence="2">Uncharacterized protein</fullName>
    </submittedName>
</protein>
<reference evidence="2" key="1">
    <citation type="submission" date="2022-11" db="UniProtKB">
        <authorList>
            <consortium name="WormBaseParasite"/>
        </authorList>
    </citation>
    <scope>IDENTIFICATION</scope>
</reference>
<dbReference type="Proteomes" id="UP000887576">
    <property type="component" value="Unplaced"/>
</dbReference>
<organism evidence="1 2">
    <name type="scientific">Panagrolaimus sp. JU765</name>
    <dbReference type="NCBI Taxonomy" id="591449"/>
    <lineage>
        <taxon>Eukaryota</taxon>
        <taxon>Metazoa</taxon>
        <taxon>Ecdysozoa</taxon>
        <taxon>Nematoda</taxon>
        <taxon>Chromadorea</taxon>
        <taxon>Rhabditida</taxon>
        <taxon>Tylenchina</taxon>
        <taxon>Panagrolaimomorpha</taxon>
        <taxon>Panagrolaimoidea</taxon>
        <taxon>Panagrolaimidae</taxon>
        <taxon>Panagrolaimus</taxon>
    </lineage>
</organism>
<evidence type="ECO:0000313" key="1">
    <source>
        <dbReference type="Proteomes" id="UP000887576"/>
    </source>
</evidence>
<proteinExistence type="predicted"/>
<dbReference type="WBParaSite" id="JU765_v2.g12638.t1">
    <property type="protein sequence ID" value="JU765_v2.g12638.t1"/>
    <property type="gene ID" value="JU765_v2.g12638"/>
</dbReference>
<sequence>MLEKDPNIRRQKYDDYAPFRDSKLFPPIFESFLYHYMGEFRIRAERGSHLIVARYPDDVITKLYVERERFIAELSKDEHNSVILLISLITSNIRACKSISAKMDAITLLKELSKLTPECLSAERIVPYLVRLLSDTFVFVQTESIHVLTEIISNFKIIPIEEARLFVDYIFPKMKEILHDNSTSSIITSTPMVTMAIASNLGTLALTALKFLEEGIKHAIDEGGVIGTSAISPTTPITEDPESAPTSKLPKIETKSLTAIVSEFFTQLITHENNAVRQTIMESENLDKLCLFFERIDGETHNVLMHMITVLNDKSDWRLMSAFFKNCPIVARRNPKTRNSEFFYPLLQQGLQNSEEFVILESLRCIYALCNENRLEKATAFFFIDWINRRFYKESKKHAKKYSLTEQYQLSENIRSASMFKRMAIFIMFGNFICLMFSVLVRILTTIFMKKLLYALLQNAIVFFACGFTFVAFTTVKPWKRKLLLFWKSSKHHHYRKIKISHITVSAVSMTTLRTLKTLDGKKMNFEPKDETRIYFDQLKAHWT</sequence>
<evidence type="ECO:0000313" key="2">
    <source>
        <dbReference type="WBParaSite" id="JU765_v2.g12638.t1"/>
    </source>
</evidence>
<accession>A0AC34Q419</accession>